<evidence type="ECO:0000313" key="1">
    <source>
        <dbReference type="EMBL" id="EYB94749.1"/>
    </source>
</evidence>
<dbReference type="AlphaFoldDB" id="A0A016SWN1"/>
<reference evidence="2" key="1">
    <citation type="journal article" date="2015" name="Nat. Genet.">
        <title>The genome and transcriptome of the zoonotic hookworm Ancylostoma ceylanicum identify infection-specific gene families.</title>
        <authorList>
            <person name="Schwarz E.M."/>
            <person name="Hu Y."/>
            <person name="Antoshechkin I."/>
            <person name="Miller M.M."/>
            <person name="Sternberg P.W."/>
            <person name="Aroian R.V."/>
        </authorList>
    </citation>
    <scope>NUCLEOTIDE SEQUENCE</scope>
    <source>
        <strain evidence="2">HY135</strain>
    </source>
</reference>
<dbReference type="Proteomes" id="UP000024635">
    <property type="component" value="Unassembled WGS sequence"/>
</dbReference>
<name>A0A016SWN1_9BILA</name>
<comment type="caution">
    <text evidence="1">The sequence shown here is derived from an EMBL/GenBank/DDBJ whole genome shotgun (WGS) entry which is preliminary data.</text>
</comment>
<keyword evidence="2" id="KW-1185">Reference proteome</keyword>
<protein>
    <submittedName>
        <fullName evidence="1">Uncharacterized protein</fullName>
    </submittedName>
</protein>
<proteinExistence type="predicted"/>
<gene>
    <name evidence="1" type="primary">Acey_s0167.g105</name>
    <name evidence="1" type="ORF">Y032_0167g105</name>
</gene>
<dbReference type="EMBL" id="JARK01001503">
    <property type="protein sequence ID" value="EYB94749.1"/>
    <property type="molecule type" value="Genomic_DNA"/>
</dbReference>
<accession>A0A016SWN1</accession>
<sequence length="98" mass="11702">MFKNLFKDCTAVATKYIMVFVYVDIIYHGYGPIFINQIKFTEEIPQHEVVQRPTPLNASDCVPHFDFILQQYNIATNRRYVWSPYMMKLERNFLSVSR</sequence>
<organism evidence="1 2">
    <name type="scientific">Ancylostoma ceylanicum</name>
    <dbReference type="NCBI Taxonomy" id="53326"/>
    <lineage>
        <taxon>Eukaryota</taxon>
        <taxon>Metazoa</taxon>
        <taxon>Ecdysozoa</taxon>
        <taxon>Nematoda</taxon>
        <taxon>Chromadorea</taxon>
        <taxon>Rhabditida</taxon>
        <taxon>Rhabditina</taxon>
        <taxon>Rhabditomorpha</taxon>
        <taxon>Strongyloidea</taxon>
        <taxon>Ancylostomatidae</taxon>
        <taxon>Ancylostomatinae</taxon>
        <taxon>Ancylostoma</taxon>
    </lineage>
</organism>
<evidence type="ECO:0000313" key="2">
    <source>
        <dbReference type="Proteomes" id="UP000024635"/>
    </source>
</evidence>